<dbReference type="SUPFAM" id="SSF57716">
    <property type="entry name" value="Glucocorticoid receptor-like (DNA-binding domain)"/>
    <property type="match status" value="1"/>
</dbReference>
<feature type="zinc finger region" description="dksA C4-type" evidence="4">
    <location>
        <begin position="35"/>
        <end position="59"/>
    </location>
</feature>
<dbReference type="GO" id="GO:1900378">
    <property type="term" value="P:positive regulation of secondary metabolite biosynthetic process"/>
    <property type="evidence" value="ECO:0007669"/>
    <property type="project" value="TreeGrafter"/>
</dbReference>
<dbReference type="PANTHER" id="PTHR38777">
    <property type="entry name" value="FELS-2 PROPHAGE PROTEIN"/>
    <property type="match status" value="1"/>
</dbReference>
<keyword evidence="3" id="KW-0862">Zinc</keyword>
<reference evidence="6 7" key="1">
    <citation type="submission" date="2014-03" db="EMBL/GenBank/DDBJ databases">
        <title>Complete genome sequence of Pseudomonas stutzeri 19SMN4.</title>
        <authorList>
            <person name="Brunet-Galmes I."/>
            <person name="Nogales B."/>
            <person name="Busquets A."/>
            <person name="Pena A."/>
            <person name="Gomila M."/>
            <person name="Garcia-Valdes E."/>
            <person name="Lalucat J."/>
            <person name="Bennasar A."/>
            <person name="Bosch R."/>
        </authorList>
    </citation>
    <scope>NUCLEOTIDE SEQUENCE [LARGE SCALE GENOMIC DNA]</scope>
    <source>
        <strain evidence="6 7">19SMN4</strain>
    </source>
</reference>
<evidence type="ECO:0000256" key="3">
    <source>
        <dbReference type="ARBA" id="ARBA00022833"/>
    </source>
</evidence>
<dbReference type="EMBL" id="CP007509">
    <property type="protein sequence ID" value="AHY43839.1"/>
    <property type="molecule type" value="Genomic_DNA"/>
</dbReference>
<proteinExistence type="predicted"/>
<feature type="domain" description="Zinc finger DksA/TraR C4-type" evidence="5">
    <location>
        <begin position="35"/>
        <end position="63"/>
    </location>
</feature>
<evidence type="ECO:0000256" key="2">
    <source>
        <dbReference type="ARBA" id="ARBA00022771"/>
    </source>
</evidence>
<evidence type="ECO:0000256" key="4">
    <source>
        <dbReference type="PROSITE-ProRule" id="PRU00510"/>
    </source>
</evidence>
<gene>
    <name evidence="6" type="ORF">UIB01_15685</name>
</gene>
<dbReference type="Gene3D" id="1.20.120.910">
    <property type="entry name" value="DksA, coiled-coil domain"/>
    <property type="match status" value="1"/>
</dbReference>
<dbReference type="PANTHER" id="PTHR38777:SF1">
    <property type="entry name" value="DNAK SUPPRESSOR PROTEIN"/>
    <property type="match status" value="1"/>
</dbReference>
<accession>A0A023WVJ6</accession>
<dbReference type="GO" id="GO:0008270">
    <property type="term" value="F:zinc ion binding"/>
    <property type="evidence" value="ECO:0007669"/>
    <property type="project" value="UniProtKB-KW"/>
</dbReference>
<keyword evidence="1" id="KW-0479">Metal-binding</keyword>
<dbReference type="PATRIC" id="fig|316.97.peg.3136"/>
<evidence type="ECO:0000313" key="6">
    <source>
        <dbReference type="EMBL" id="AHY43839.1"/>
    </source>
</evidence>
<organism evidence="6 7">
    <name type="scientific">Stutzerimonas stutzeri</name>
    <name type="common">Pseudomonas stutzeri</name>
    <dbReference type="NCBI Taxonomy" id="316"/>
    <lineage>
        <taxon>Bacteria</taxon>
        <taxon>Pseudomonadati</taxon>
        <taxon>Pseudomonadota</taxon>
        <taxon>Gammaproteobacteria</taxon>
        <taxon>Pseudomonadales</taxon>
        <taxon>Pseudomonadaceae</taxon>
        <taxon>Stutzerimonas</taxon>
    </lineage>
</organism>
<dbReference type="KEGG" id="pstu:UIB01_15685"/>
<dbReference type="PROSITE" id="PS51128">
    <property type="entry name" value="ZF_DKSA_2"/>
    <property type="match status" value="1"/>
</dbReference>
<evidence type="ECO:0000259" key="5">
    <source>
        <dbReference type="Pfam" id="PF01258"/>
    </source>
</evidence>
<evidence type="ECO:0000256" key="1">
    <source>
        <dbReference type="ARBA" id="ARBA00022723"/>
    </source>
</evidence>
<name>A0A023WVJ6_STUST</name>
<dbReference type="Pfam" id="PF01258">
    <property type="entry name" value="zf-dskA_traR"/>
    <property type="match status" value="1"/>
</dbReference>
<dbReference type="Proteomes" id="UP000025238">
    <property type="component" value="Chromosome"/>
</dbReference>
<keyword evidence="2" id="KW-0863">Zinc-finger</keyword>
<protein>
    <submittedName>
        <fullName evidence="6">Conjugal transfer protein TraR</fullName>
    </submittedName>
</protein>
<evidence type="ECO:0000313" key="7">
    <source>
        <dbReference type="Proteomes" id="UP000025238"/>
    </source>
</evidence>
<dbReference type="InterPro" id="IPR000962">
    <property type="entry name" value="Znf_DskA_TraR"/>
</dbReference>
<dbReference type="AlphaFoldDB" id="A0A023WVJ6"/>
<sequence length="73" mass="8367">MDEHLIERAQREQDEELQRLIASRVQYQGESLTECEGCGGEIPQARRDAVKGCRMCFDCQQVIDKRNAGVRRG</sequence>